<evidence type="ECO:0000313" key="2">
    <source>
        <dbReference type="Proteomes" id="UP001152622"/>
    </source>
</evidence>
<dbReference type="Proteomes" id="UP001152622">
    <property type="component" value="Chromosome 9"/>
</dbReference>
<dbReference type="PANTHER" id="PTHR35385">
    <property type="entry name" value="PROTEIN B, PUTATIVE-RELATED-RELATED"/>
    <property type="match status" value="1"/>
</dbReference>
<organism evidence="1 2">
    <name type="scientific">Synaphobranchus kaupii</name>
    <name type="common">Kaup's arrowtooth eel</name>
    <dbReference type="NCBI Taxonomy" id="118154"/>
    <lineage>
        <taxon>Eukaryota</taxon>
        <taxon>Metazoa</taxon>
        <taxon>Chordata</taxon>
        <taxon>Craniata</taxon>
        <taxon>Vertebrata</taxon>
        <taxon>Euteleostomi</taxon>
        <taxon>Actinopterygii</taxon>
        <taxon>Neopterygii</taxon>
        <taxon>Teleostei</taxon>
        <taxon>Anguilliformes</taxon>
        <taxon>Synaphobranchidae</taxon>
        <taxon>Synaphobranchus</taxon>
    </lineage>
</organism>
<evidence type="ECO:0000313" key="1">
    <source>
        <dbReference type="EMBL" id="KAJ8350363.1"/>
    </source>
</evidence>
<proteinExistence type="predicted"/>
<dbReference type="OrthoDB" id="1902038at2759"/>
<name>A0A9Q1IRZ1_SYNKA</name>
<sequence length="427" mass="48424">MLCHHCQKSADQESQLLQNLLPGGYSHLVCSFEALGDTNFKANLKLKLTNEDEVKKWQEEFQKSSGFTWRKSKTYPDVGQGANKYRVDLRCHHNTRGSSTRNTKNTSCRATMFLILKRQTHSQERKSRSEDPHIKEGYFFNVNLRNEHNHHVSCAEALQKRDVSRDVIEKLKVLFESGHSPSSALRTIKYELQQQEGDNYIYATGDRSVCPDIQFCCRLYYKLFKKARGAVVREEMQSDIQDRLDLYKEQQAEFSAKMAPVETDPGREDPSGIAMDCALAPVETDSGTSRACLEEDLTQVFESLKEKLRDDPSFTSPVTSFISSFNKLQTDSSLMSALSTFGKCPVAKSRFCQRQRGYLQTSSKIGVHPTVLARRKAGLGERRALIVGRPTESSMREHAYTITGRKRRTSHCLAHCVEANMSLGGTH</sequence>
<keyword evidence="2" id="KW-1185">Reference proteome</keyword>
<dbReference type="EMBL" id="JAINUF010000009">
    <property type="protein sequence ID" value="KAJ8350363.1"/>
    <property type="molecule type" value="Genomic_DNA"/>
</dbReference>
<accession>A0A9Q1IRZ1</accession>
<gene>
    <name evidence="1" type="ORF">SKAU_G00254930</name>
</gene>
<comment type="caution">
    <text evidence="1">The sequence shown here is derived from an EMBL/GenBank/DDBJ whole genome shotgun (WGS) entry which is preliminary data.</text>
</comment>
<dbReference type="PANTHER" id="PTHR35385:SF2">
    <property type="entry name" value="PROTEIN B, PUTATIVE-RELATED"/>
    <property type="match status" value="1"/>
</dbReference>
<protein>
    <submittedName>
        <fullName evidence="1">Uncharacterized protein</fullName>
    </submittedName>
</protein>
<reference evidence="1" key="1">
    <citation type="journal article" date="2023" name="Science">
        <title>Genome structures resolve the early diversification of teleost fishes.</title>
        <authorList>
            <person name="Parey E."/>
            <person name="Louis A."/>
            <person name="Montfort J."/>
            <person name="Bouchez O."/>
            <person name="Roques C."/>
            <person name="Iampietro C."/>
            <person name="Lluch J."/>
            <person name="Castinel A."/>
            <person name="Donnadieu C."/>
            <person name="Desvignes T."/>
            <person name="Floi Bucao C."/>
            <person name="Jouanno E."/>
            <person name="Wen M."/>
            <person name="Mejri S."/>
            <person name="Dirks R."/>
            <person name="Jansen H."/>
            <person name="Henkel C."/>
            <person name="Chen W.J."/>
            <person name="Zahm M."/>
            <person name="Cabau C."/>
            <person name="Klopp C."/>
            <person name="Thompson A.W."/>
            <person name="Robinson-Rechavi M."/>
            <person name="Braasch I."/>
            <person name="Lecointre G."/>
            <person name="Bobe J."/>
            <person name="Postlethwait J.H."/>
            <person name="Berthelot C."/>
            <person name="Roest Crollius H."/>
            <person name="Guiguen Y."/>
        </authorList>
    </citation>
    <scope>NUCLEOTIDE SEQUENCE</scope>
    <source>
        <strain evidence="1">WJC10195</strain>
    </source>
</reference>
<dbReference type="AlphaFoldDB" id="A0A9Q1IRZ1"/>